<accession>A0A4D9DX90</accession>
<reference evidence="4 5" key="2">
    <citation type="submission" date="2019-04" db="EMBL/GenBank/DDBJ databases">
        <title>The genome sequence of big-headed turtle.</title>
        <authorList>
            <person name="Gong S."/>
        </authorList>
    </citation>
    <scope>NUCLEOTIDE SEQUENCE [LARGE SCALE GENOMIC DNA]</scope>
    <source>
        <strain evidence="4">DO16091913</strain>
        <tissue evidence="4">Muscle</tissue>
    </source>
</reference>
<dbReference type="Pfam" id="PF15005">
    <property type="entry name" value="IZUMO"/>
    <property type="match status" value="1"/>
</dbReference>
<evidence type="ECO:0000313" key="4">
    <source>
        <dbReference type="EMBL" id="TFJ99343.1"/>
    </source>
</evidence>
<comment type="similarity">
    <text evidence="1">Belongs to the Izumo family.</text>
</comment>
<dbReference type="STRING" id="55544.A0A4D9DX90"/>
<feature type="chain" id="PRO_5020024069" evidence="3">
    <location>
        <begin position="31"/>
        <end position="197"/>
    </location>
</feature>
<evidence type="ECO:0000256" key="3">
    <source>
        <dbReference type="SAM" id="SignalP"/>
    </source>
</evidence>
<evidence type="ECO:0000313" key="5">
    <source>
        <dbReference type="Proteomes" id="UP000297703"/>
    </source>
</evidence>
<evidence type="ECO:0000256" key="2">
    <source>
        <dbReference type="ARBA" id="ARBA00022729"/>
    </source>
</evidence>
<protein>
    <submittedName>
        <fullName evidence="4">Up-regulator of cell proliferation-like</fullName>
    </submittedName>
</protein>
<dbReference type="OrthoDB" id="9892356at2759"/>
<sequence length="197" mass="22032">MRSQRGWGSVAMSCSLLLLLLLLRPRGAGGCLHCDRPFLRGLGVLLGDAVPSEVPNRDTLIQRQVQAFERLYSTHLPEKHHRVLDVHGMLAVKAALSSWLRALKETPWKGVHLLQLTLAQHRDSLRTRLREALESFADLAVTEGPVLDCWTCLRINAQCFDGELCGEEDPRDAERKEITLYLFLVCQSVLLASAALL</sequence>
<dbReference type="AlphaFoldDB" id="A0A4D9DX90"/>
<dbReference type="PANTHER" id="PTHR36470:SF1">
    <property type="entry name" value="IZUMO SPERM-EGG FUSION PROTEIN 3"/>
    <property type="match status" value="1"/>
</dbReference>
<dbReference type="EMBL" id="QXTE01000335">
    <property type="protein sequence ID" value="TFJ99343.1"/>
    <property type="molecule type" value="Genomic_DNA"/>
</dbReference>
<keyword evidence="2 3" id="KW-0732">Signal</keyword>
<dbReference type="PANTHER" id="PTHR36470">
    <property type="entry name" value="IZUMO SPERM-EGG FUSION PROTEIN 3"/>
    <property type="match status" value="1"/>
</dbReference>
<organism evidence="4 5">
    <name type="scientific">Platysternon megacephalum</name>
    <name type="common">big-headed turtle</name>
    <dbReference type="NCBI Taxonomy" id="55544"/>
    <lineage>
        <taxon>Eukaryota</taxon>
        <taxon>Metazoa</taxon>
        <taxon>Chordata</taxon>
        <taxon>Craniata</taxon>
        <taxon>Vertebrata</taxon>
        <taxon>Euteleostomi</taxon>
        <taxon>Archelosauria</taxon>
        <taxon>Testudinata</taxon>
        <taxon>Testudines</taxon>
        <taxon>Cryptodira</taxon>
        <taxon>Durocryptodira</taxon>
        <taxon>Testudinoidea</taxon>
        <taxon>Platysternidae</taxon>
        <taxon>Platysternon</taxon>
    </lineage>
</organism>
<dbReference type="InterPro" id="IPR029389">
    <property type="entry name" value="IZUMO"/>
</dbReference>
<gene>
    <name evidence="4" type="ORF">DR999_PMT18656</name>
</gene>
<feature type="signal peptide" evidence="3">
    <location>
        <begin position="1"/>
        <end position="30"/>
    </location>
</feature>
<comment type="caution">
    <text evidence="4">The sequence shown here is derived from an EMBL/GenBank/DDBJ whole genome shotgun (WGS) entry which is preliminary data.</text>
</comment>
<evidence type="ECO:0000256" key="1">
    <source>
        <dbReference type="ARBA" id="ARBA00009633"/>
    </source>
</evidence>
<dbReference type="Proteomes" id="UP000297703">
    <property type="component" value="Unassembled WGS sequence"/>
</dbReference>
<name>A0A4D9DX90_9SAUR</name>
<reference evidence="4 5" key="1">
    <citation type="submission" date="2019-04" db="EMBL/GenBank/DDBJ databases">
        <title>Draft genome of the big-headed turtle Platysternon megacephalum.</title>
        <authorList>
            <person name="Gong S."/>
        </authorList>
    </citation>
    <scope>NUCLEOTIDE SEQUENCE [LARGE SCALE GENOMIC DNA]</scope>
    <source>
        <strain evidence="4">DO16091913</strain>
        <tissue evidence="4">Muscle</tissue>
    </source>
</reference>
<keyword evidence="5" id="KW-1185">Reference proteome</keyword>
<proteinExistence type="inferred from homology"/>